<keyword evidence="10 13" id="KW-0472">Membrane</keyword>
<dbReference type="GO" id="GO:0005179">
    <property type="term" value="F:hormone activity"/>
    <property type="evidence" value="ECO:0007669"/>
    <property type="project" value="UniProtKB-KW"/>
</dbReference>
<feature type="chain" id="PRO_5041707286" description="G-protein coupled receptors family 1 profile domain-containing protein" evidence="14">
    <location>
        <begin position="22"/>
        <end position="436"/>
    </location>
</feature>
<dbReference type="Pfam" id="PF01279">
    <property type="entry name" value="Parathyroid"/>
    <property type="match status" value="1"/>
</dbReference>
<evidence type="ECO:0000256" key="11">
    <source>
        <dbReference type="ARBA" id="ARBA00023170"/>
    </source>
</evidence>
<feature type="transmembrane region" description="Helical" evidence="13">
    <location>
        <begin position="251"/>
        <end position="274"/>
    </location>
</feature>
<evidence type="ECO:0000256" key="2">
    <source>
        <dbReference type="ARBA" id="ARBA00004613"/>
    </source>
</evidence>
<protein>
    <recommendedName>
        <fullName evidence="15">G-protein coupled receptors family 1 profile domain-containing protein</fullName>
    </recommendedName>
</protein>
<keyword evidence="12" id="KW-0807">Transducer</keyword>
<dbReference type="SMART" id="SM00087">
    <property type="entry name" value="PTH"/>
    <property type="match status" value="1"/>
</dbReference>
<dbReference type="InterPro" id="IPR017452">
    <property type="entry name" value="GPCR_Rhodpsn_7TM"/>
</dbReference>
<comment type="caution">
    <text evidence="16">The sequence shown here is derived from an EMBL/GenBank/DDBJ whole genome shotgun (WGS) entry which is preliminary data.</text>
</comment>
<keyword evidence="4" id="KW-0964">Secreted</keyword>
<gene>
    <name evidence="16" type="ORF">Q7C36_015108</name>
</gene>
<evidence type="ECO:0000256" key="13">
    <source>
        <dbReference type="SAM" id="Phobius"/>
    </source>
</evidence>
<keyword evidence="7" id="KW-0372">Hormone</keyword>
<evidence type="ECO:0000256" key="8">
    <source>
        <dbReference type="ARBA" id="ARBA00022989"/>
    </source>
</evidence>
<keyword evidence="9" id="KW-0297">G-protein coupled receptor</keyword>
<keyword evidence="8 13" id="KW-1133">Transmembrane helix</keyword>
<name>A0AA88MAV0_TACVA</name>
<dbReference type="PROSITE" id="PS50262">
    <property type="entry name" value="G_PROTEIN_RECEP_F1_2"/>
    <property type="match status" value="1"/>
</dbReference>
<accession>A0AA88MAV0</accession>
<feature type="transmembrane region" description="Helical" evidence="13">
    <location>
        <begin position="346"/>
        <end position="363"/>
    </location>
</feature>
<evidence type="ECO:0000313" key="17">
    <source>
        <dbReference type="Proteomes" id="UP001187315"/>
    </source>
</evidence>
<dbReference type="GO" id="GO:0005886">
    <property type="term" value="C:plasma membrane"/>
    <property type="evidence" value="ECO:0007669"/>
    <property type="project" value="TreeGrafter"/>
</dbReference>
<keyword evidence="11" id="KW-0675">Receptor</keyword>
<evidence type="ECO:0000256" key="4">
    <source>
        <dbReference type="ARBA" id="ARBA00022525"/>
    </source>
</evidence>
<comment type="subcellular location">
    <subcellularLocation>
        <location evidence="1">Membrane</location>
        <topology evidence="1">Multi-pass membrane protein</topology>
    </subcellularLocation>
    <subcellularLocation>
        <location evidence="2">Secreted</location>
    </subcellularLocation>
</comment>
<evidence type="ECO:0000256" key="5">
    <source>
        <dbReference type="ARBA" id="ARBA00022685"/>
    </source>
</evidence>
<evidence type="ECO:0000313" key="16">
    <source>
        <dbReference type="EMBL" id="KAK2834407.1"/>
    </source>
</evidence>
<feature type="transmembrane region" description="Helical" evidence="13">
    <location>
        <begin position="383"/>
        <end position="405"/>
    </location>
</feature>
<evidence type="ECO:0000256" key="6">
    <source>
        <dbReference type="ARBA" id="ARBA00022692"/>
    </source>
</evidence>
<evidence type="ECO:0000256" key="1">
    <source>
        <dbReference type="ARBA" id="ARBA00004141"/>
    </source>
</evidence>
<comment type="similarity">
    <text evidence="3">Belongs to the parathyroid hormone family.</text>
</comment>
<evidence type="ECO:0000256" key="3">
    <source>
        <dbReference type="ARBA" id="ARBA00006307"/>
    </source>
</evidence>
<dbReference type="PANTHER" id="PTHR45695:SF7">
    <property type="entry name" value="GASTRIN-RELEASING PEPTIDE RECEPTOR"/>
    <property type="match status" value="1"/>
</dbReference>
<dbReference type="EMBL" id="JAVHJS010000015">
    <property type="protein sequence ID" value="KAK2834407.1"/>
    <property type="molecule type" value="Genomic_DNA"/>
</dbReference>
<feature type="transmembrane region" description="Helical" evidence="13">
    <location>
        <begin position="216"/>
        <end position="239"/>
    </location>
</feature>
<dbReference type="CDD" id="cd00637">
    <property type="entry name" value="7tm_classA_rhodopsin-like"/>
    <property type="match status" value="1"/>
</dbReference>
<dbReference type="AlphaFoldDB" id="A0AA88MAV0"/>
<dbReference type="Gene3D" id="1.20.1070.10">
    <property type="entry name" value="Rhodopsin 7-helix transmembrane proteins"/>
    <property type="match status" value="1"/>
</dbReference>
<dbReference type="Proteomes" id="UP001187315">
    <property type="component" value="Unassembled WGS sequence"/>
</dbReference>
<dbReference type="InterPro" id="IPR000276">
    <property type="entry name" value="GPCR_Rhodpsn"/>
</dbReference>
<evidence type="ECO:0000256" key="7">
    <source>
        <dbReference type="ARBA" id="ARBA00022702"/>
    </source>
</evidence>
<dbReference type="PANTHER" id="PTHR45695">
    <property type="entry name" value="LEUCOKININ RECEPTOR-RELATED"/>
    <property type="match status" value="1"/>
</dbReference>
<feature type="domain" description="G-protein coupled receptors family 1 profile" evidence="15">
    <location>
        <begin position="155"/>
        <end position="402"/>
    </location>
</feature>
<feature type="transmembrane region" description="Helical" evidence="13">
    <location>
        <begin position="137"/>
        <end position="164"/>
    </location>
</feature>
<keyword evidence="5" id="KW-0165">Cleavage on pair of basic residues</keyword>
<reference evidence="16" key="1">
    <citation type="submission" date="2023-08" db="EMBL/GenBank/DDBJ databases">
        <title>Pelteobagrus vachellii genome.</title>
        <authorList>
            <person name="Liu H."/>
        </authorList>
    </citation>
    <scope>NUCLEOTIDE SEQUENCE</scope>
    <source>
        <strain evidence="16">PRFRI_2022a</strain>
        <tissue evidence="16">Muscle</tissue>
    </source>
</reference>
<feature type="signal peptide" evidence="14">
    <location>
        <begin position="1"/>
        <end position="21"/>
    </location>
</feature>
<evidence type="ECO:0000256" key="10">
    <source>
        <dbReference type="ARBA" id="ARBA00023136"/>
    </source>
</evidence>
<evidence type="ECO:0000256" key="9">
    <source>
        <dbReference type="ARBA" id="ARBA00023040"/>
    </source>
</evidence>
<keyword evidence="6 13" id="KW-0812">Transmembrane</keyword>
<feature type="transmembrane region" description="Helical" evidence="13">
    <location>
        <begin position="176"/>
        <end position="196"/>
    </location>
</feature>
<proteinExistence type="inferred from homology"/>
<dbReference type="Pfam" id="PF00001">
    <property type="entry name" value="7tm_1"/>
    <property type="match status" value="1"/>
</dbReference>
<dbReference type="PRINTS" id="PR00237">
    <property type="entry name" value="GPCRRHODOPSN"/>
</dbReference>
<dbReference type="SUPFAM" id="SSF81321">
    <property type="entry name" value="Family A G protein-coupled receptor-like"/>
    <property type="match status" value="1"/>
</dbReference>
<organism evidence="16 17">
    <name type="scientific">Tachysurus vachellii</name>
    <name type="common">Darkbarbel catfish</name>
    <name type="synonym">Pelteobagrus vachellii</name>
    <dbReference type="NCBI Taxonomy" id="175792"/>
    <lineage>
        <taxon>Eukaryota</taxon>
        <taxon>Metazoa</taxon>
        <taxon>Chordata</taxon>
        <taxon>Craniata</taxon>
        <taxon>Vertebrata</taxon>
        <taxon>Euteleostomi</taxon>
        <taxon>Actinopterygii</taxon>
        <taxon>Neopterygii</taxon>
        <taxon>Teleostei</taxon>
        <taxon>Ostariophysi</taxon>
        <taxon>Siluriformes</taxon>
        <taxon>Bagridae</taxon>
        <taxon>Tachysurus</taxon>
    </lineage>
</organism>
<sequence length="436" mass="49258">MMLRQWSFAVLLLSIPLPVQGQPIHALSNRMKRSVSQAQLMHDRGSYLQDRKRQLWLQELFKQVHTANVWDTPSSSGANLQHVTWGAQAPKTASSTKDFLLDFQLESTGTINSLPQETNKEQPAGTGRKKRVYSNCYGVIFACTCGVILGVGFGANLLVFTLFAKHNTLRKNRLDVLILSMALADFLTLLLIPFTLHSAVSFSWPLSDASCKIYQFLLAFSLAASTYSLCAVSIARAMVITNPYHPPSTDLLALMLILAWALSFFISLPLRIFATKEHLGPGLPSFTFCLPTIKEHHYQVILSQFVLYYFIPMLVIAGNYVRLALFLHKSPVMSMASARNTRRASLMVFLAAGTFSVCWLPGYVLELCVYLDLYKHGQAWEMFYFTCTVLQYLHPCVNPVLYVLLAKRYRGMQRAWLFQCNRTRVHPQVTSVTESF</sequence>
<keyword evidence="14" id="KW-0732">Signal</keyword>
<dbReference type="GO" id="GO:0008188">
    <property type="term" value="F:neuropeptide receptor activity"/>
    <property type="evidence" value="ECO:0007669"/>
    <property type="project" value="TreeGrafter"/>
</dbReference>
<evidence type="ECO:0000256" key="12">
    <source>
        <dbReference type="ARBA" id="ARBA00023224"/>
    </source>
</evidence>
<evidence type="ECO:0000256" key="14">
    <source>
        <dbReference type="SAM" id="SignalP"/>
    </source>
</evidence>
<keyword evidence="17" id="KW-1185">Reference proteome</keyword>
<feature type="transmembrane region" description="Helical" evidence="13">
    <location>
        <begin position="306"/>
        <end position="325"/>
    </location>
</feature>
<dbReference type="GO" id="GO:0005576">
    <property type="term" value="C:extracellular region"/>
    <property type="evidence" value="ECO:0007669"/>
    <property type="project" value="UniProtKB-SubCell"/>
</dbReference>
<evidence type="ECO:0000259" key="15">
    <source>
        <dbReference type="PROSITE" id="PS50262"/>
    </source>
</evidence>
<dbReference type="InterPro" id="IPR001415">
    <property type="entry name" value="PTH/PTH-rel"/>
</dbReference>